<evidence type="ECO:0000256" key="5">
    <source>
        <dbReference type="SAM" id="MobiDB-lite"/>
    </source>
</evidence>
<sequence length="400" mass="44778">MSKNYILILLLLCIAVVQAKNLSFNPDDMRYFLYESPTRVSELIFGNNLTSGEINTKKPLVVVIDGFTSPHHKTEMANKIRDGVLSQNYPKEEKIVLVIDWSALSGFVLPDGTNDYLNVSEHNVPTVGNRTAEFLYFLYGNQPQLPSIHVIGHSLGAHIAIFLLKIIDKIVMSPPPKQFAVVEFRSDHTVDVAPNKWLSEDHLTCPFPVNPPSGFKKIQKDPTSTPDPKWPVWNDFTKANGKAKKLLKASSVDSSQNEEKRISPTSREEGQGNHVVDISNLISPTIAFEDQRISTLINEFRAGATGKRFQELFSRKIDRITGLDPAGPNFMEDAERQSRQLGRNHSIFVDIWHTSRQMGVDGNVTGHLNVYVNGGDHQPNCWAAESGKIYTIIFPEGTTR</sequence>
<evidence type="ECO:0000256" key="3">
    <source>
        <dbReference type="ARBA" id="ARBA00022525"/>
    </source>
</evidence>
<dbReference type="AlphaFoldDB" id="A0A226EES0"/>
<evidence type="ECO:0000256" key="4">
    <source>
        <dbReference type="RuleBase" id="RU004262"/>
    </source>
</evidence>
<evidence type="ECO:0000313" key="8">
    <source>
        <dbReference type="EMBL" id="OXA55574.1"/>
    </source>
</evidence>
<accession>A0A226EES0</accession>
<feature type="domain" description="Lipase" evidence="7">
    <location>
        <begin position="302"/>
        <end position="387"/>
    </location>
</feature>
<dbReference type="GO" id="GO:0005615">
    <property type="term" value="C:extracellular space"/>
    <property type="evidence" value="ECO:0007669"/>
    <property type="project" value="TreeGrafter"/>
</dbReference>
<organism evidence="8 9">
    <name type="scientific">Folsomia candida</name>
    <name type="common">Springtail</name>
    <dbReference type="NCBI Taxonomy" id="158441"/>
    <lineage>
        <taxon>Eukaryota</taxon>
        <taxon>Metazoa</taxon>
        <taxon>Ecdysozoa</taxon>
        <taxon>Arthropoda</taxon>
        <taxon>Hexapoda</taxon>
        <taxon>Collembola</taxon>
        <taxon>Entomobryomorpha</taxon>
        <taxon>Isotomoidea</taxon>
        <taxon>Isotomidae</taxon>
        <taxon>Proisotominae</taxon>
        <taxon>Folsomia</taxon>
    </lineage>
</organism>
<reference evidence="8 9" key="1">
    <citation type="submission" date="2015-12" db="EMBL/GenBank/DDBJ databases">
        <title>The genome of Folsomia candida.</title>
        <authorList>
            <person name="Faddeeva A."/>
            <person name="Derks M.F."/>
            <person name="Anvar Y."/>
            <person name="Smit S."/>
            <person name="Van Straalen N."/>
            <person name="Roelofs D."/>
        </authorList>
    </citation>
    <scope>NUCLEOTIDE SEQUENCE [LARGE SCALE GENOMIC DNA]</scope>
    <source>
        <strain evidence="8 9">VU population</strain>
        <tissue evidence="8">Whole body</tissue>
    </source>
</reference>
<feature type="chain" id="PRO_5013166721" evidence="6">
    <location>
        <begin position="20"/>
        <end position="400"/>
    </location>
</feature>
<dbReference type="GO" id="GO:0016298">
    <property type="term" value="F:lipase activity"/>
    <property type="evidence" value="ECO:0007669"/>
    <property type="project" value="InterPro"/>
</dbReference>
<keyword evidence="3" id="KW-0964">Secreted</keyword>
<dbReference type="PANTHER" id="PTHR11610:SF173">
    <property type="entry name" value="LIPASE DOMAIN-CONTAINING PROTEIN-RELATED"/>
    <property type="match status" value="1"/>
</dbReference>
<comment type="subcellular location">
    <subcellularLocation>
        <location evidence="1">Secreted</location>
    </subcellularLocation>
</comment>
<dbReference type="GO" id="GO:0016042">
    <property type="term" value="P:lipid catabolic process"/>
    <property type="evidence" value="ECO:0007669"/>
    <property type="project" value="TreeGrafter"/>
</dbReference>
<evidence type="ECO:0000256" key="6">
    <source>
        <dbReference type="SAM" id="SignalP"/>
    </source>
</evidence>
<dbReference type="Proteomes" id="UP000198287">
    <property type="component" value="Unassembled WGS sequence"/>
</dbReference>
<gene>
    <name evidence="8" type="ORF">Fcan01_09000</name>
</gene>
<proteinExistence type="inferred from homology"/>
<feature type="region of interest" description="Disordered" evidence="5">
    <location>
        <begin position="247"/>
        <end position="274"/>
    </location>
</feature>
<keyword evidence="6" id="KW-0732">Signal</keyword>
<dbReference type="Gene3D" id="3.40.50.1820">
    <property type="entry name" value="alpha/beta hydrolase"/>
    <property type="match status" value="2"/>
</dbReference>
<comment type="similarity">
    <text evidence="2 4">Belongs to the AB hydrolase superfamily. Lipase family.</text>
</comment>
<feature type="domain" description="Lipase" evidence="7">
    <location>
        <begin position="18"/>
        <end position="161"/>
    </location>
</feature>
<evidence type="ECO:0000313" key="9">
    <source>
        <dbReference type="Proteomes" id="UP000198287"/>
    </source>
</evidence>
<dbReference type="EMBL" id="LNIX01000004">
    <property type="protein sequence ID" value="OXA55574.1"/>
    <property type="molecule type" value="Genomic_DNA"/>
</dbReference>
<name>A0A226EES0_FOLCA</name>
<dbReference type="InterPro" id="IPR000734">
    <property type="entry name" value="TAG_lipase"/>
</dbReference>
<dbReference type="Pfam" id="PF00151">
    <property type="entry name" value="Lipase"/>
    <property type="match status" value="2"/>
</dbReference>
<feature type="compositionally biased region" description="Basic and acidic residues" evidence="5">
    <location>
        <begin position="257"/>
        <end position="271"/>
    </location>
</feature>
<dbReference type="InterPro" id="IPR029058">
    <property type="entry name" value="AB_hydrolase_fold"/>
</dbReference>
<comment type="caution">
    <text evidence="8">The sequence shown here is derived from an EMBL/GenBank/DDBJ whole genome shotgun (WGS) entry which is preliminary data.</text>
</comment>
<dbReference type="PANTHER" id="PTHR11610">
    <property type="entry name" value="LIPASE"/>
    <property type="match status" value="1"/>
</dbReference>
<dbReference type="SUPFAM" id="SSF53474">
    <property type="entry name" value="alpha/beta-Hydrolases"/>
    <property type="match status" value="2"/>
</dbReference>
<evidence type="ECO:0000256" key="2">
    <source>
        <dbReference type="ARBA" id="ARBA00010701"/>
    </source>
</evidence>
<dbReference type="InterPro" id="IPR013818">
    <property type="entry name" value="Lipase"/>
</dbReference>
<feature type="signal peptide" evidence="6">
    <location>
        <begin position="1"/>
        <end position="19"/>
    </location>
</feature>
<evidence type="ECO:0000256" key="1">
    <source>
        <dbReference type="ARBA" id="ARBA00004613"/>
    </source>
</evidence>
<protein>
    <submittedName>
        <fullName evidence="8">Phospholipase A1</fullName>
    </submittedName>
</protein>
<evidence type="ECO:0000259" key="7">
    <source>
        <dbReference type="Pfam" id="PF00151"/>
    </source>
</evidence>
<keyword evidence="9" id="KW-1185">Reference proteome</keyword>